<accession>A0ABY1QS45</accession>
<name>A0ABY1QS45_9SPHN</name>
<dbReference type="SUPFAM" id="SSF52402">
    <property type="entry name" value="Adenine nucleotide alpha hydrolases-like"/>
    <property type="match status" value="2"/>
</dbReference>
<sequence length="274" mass="30113">MTAPIVVATDLTARSDRPFDRAVMLAEQRGARLVIVHAVEERNGVDGRQRMQWARQALDRVVEDLTVPFEVVLEQGPAPQMLATVVEDWQAAFVVVGAARYNHVSDFFLGTAVDYLVRRATAPVLVVKERPRVPYDGIIVGTDFSERSARALGTAAVLFDGPITLVHAFSRPLSRRLEADVSLELGEAWSREEMERFLASPTVAPWRDRITPHSVESDPAGAVEKFARQYRNPVAVVGSHGWGSMAHVLLGSRASDLLTAIAQDILIVRDGLTV</sequence>
<dbReference type="Pfam" id="PF00582">
    <property type="entry name" value="Usp"/>
    <property type="match status" value="2"/>
</dbReference>
<dbReference type="InterPro" id="IPR006016">
    <property type="entry name" value="UspA"/>
</dbReference>
<evidence type="ECO:0000313" key="3">
    <source>
        <dbReference type="EMBL" id="SMP76039.1"/>
    </source>
</evidence>
<keyword evidence="4" id="KW-1185">Reference proteome</keyword>
<dbReference type="Gene3D" id="3.40.50.620">
    <property type="entry name" value="HUPs"/>
    <property type="match status" value="2"/>
</dbReference>
<dbReference type="PANTHER" id="PTHR46268:SF6">
    <property type="entry name" value="UNIVERSAL STRESS PROTEIN UP12"/>
    <property type="match status" value="1"/>
</dbReference>
<dbReference type="RefSeq" id="WP_283406676.1">
    <property type="nucleotide sequence ID" value="NZ_FXUI01000009.1"/>
</dbReference>
<dbReference type="PANTHER" id="PTHR46268">
    <property type="entry name" value="STRESS RESPONSE PROTEIN NHAX"/>
    <property type="match status" value="1"/>
</dbReference>
<dbReference type="CDD" id="cd00293">
    <property type="entry name" value="USP-like"/>
    <property type="match status" value="2"/>
</dbReference>
<dbReference type="InterPro" id="IPR014729">
    <property type="entry name" value="Rossmann-like_a/b/a_fold"/>
</dbReference>
<comment type="similarity">
    <text evidence="1">Belongs to the universal stress protein A family.</text>
</comment>
<gene>
    <name evidence="3" type="ORF">SAMN06296065_10940</name>
</gene>
<dbReference type="EMBL" id="FXUI01000009">
    <property type="protein sequence ID" value="SMP76039.1"/>
    <property type="molecule type" value="Genomic_DNA"/>
</dbReference>
<dbReference type="InterPro" id="IPR006015">
    <property type="entry name" value="Universal_stress_UspA"/>
</dbReference>
<feature type="domain" description="UspA" evidence="2">
    <location>
        <begin position="2"/>
        <end position="128"/>
    </location>
</feature>
<feature type="domain" description="UspA" evidence="2">
    <location>
        <begin position="135"/>
        <end position="269"/>
    </location>
</feature>
<evidence type="ECO:0000313" key="4">
    <source>
        <dbReference type="Proteomes" id="UP001157910"/>
    </source>
</evidence>
<evidence type="ECO:0000259" key="2">
    <source>
        <dbReference type="Pfam" id="PF00582"/>
    </source>
</evidence>
<comment type="caution">
    <text evidence="3">The sequence shown here is derived from an EMBL/GenBank/DDBJ whole genome shotgun (WGS) entry which is preliminary data.</text>
</comment>
<dbReference type="Proteomes" id="UP001157910">
    <property type="component" value="Unassembled WGS sequence"/>
</dbReference>
<evidence type="ECO:0000256" key="1">
    <source>
        <dbReference type="ARBA" id="ARBA00008791"/>
    </source>
</evidence>
<dbReference type="PRINTS" id="PR01438">
    <property type="entry name" value="UNVRSLSTRESS"/>
</dbReference>
<proteinExistence type="inferred from homology"/>
<reference evidence="3 4" key="1">
    <citation type="submission" date="2017-05" db="EMBL/GenBank/DDBJ databases">
        <authorList>
            <person name="Varghese N."/>
            <person name="Submissions S."/>
        </authorList>
    </citation>
    <scope>NUCLEOTIDE SEQUENCE [LARGE SCALE GENOMIC DNA]</scope>
    <source>
        <strain evidence="3 4">SM16</strain>
    </source>
</reference>
<protein>
    <submittedName>
        <fullName evidence="3">Nucleotide-binding universal stress protein, UspA family</fullName>
    </submittedName>
</protein>
<organism evidence="3 4">
    <name type="scientific">Novosphingobium panipatense</name>
    <dbReference type="NCBI Taxonomy" id="428991"/>
    <lineage>
        <taxon>Bacteria</taxon>
        <taxon>Pseudomonadati</taxon>
        <taxon>Pseudomonadota</taxon>
        <taxon>Alphaproteobacteria</taxon>
        <taxon>Sphingomonadales</taxon>
        <taxon>Sphingomonadaceae</taxon>
        <taxon>Novosphingobium</taxon>
    </lineage>
</organism>